<name>A0ABW3LH62_9BACI</name>
<accession>A0ABW3LH62</accession>
<proteinExistence type="inferred from homology"/>
<comment type="similarity">
    <text evidence="1">Belongs to the LamB/PxpA family.</text>
</comment>
<reference evidence="3" key="1">
    <citation type="journal article" date="2019" name="Int. J. Syst. Evol. Microbiol.">
        <title>The Global Catalogue of Microorganisms (GCM) 10K type strain sequencing project: providing services to taxonomists for standard genome sequencing and annotation.</title>
        <authorList>
            <consortium name="The Broad Institute Genomics Platform"/>
            <consortium name="The Broad Institute Genome Sequencing Center for Infectious Disease"/>
            <person name="Wu L."/>
            <person name="Ma J."/>
        </authorList>
    </citation>
    <scope>NUCLEOTIDE SEQUENCE [LARGE SCALE GENOMIC DNA]</scope>
    <source>
        <strain evidence="3">CCUG 56754</strain>
    </source>
</reference>
<protein>
    <recommendedName>
        <fullName evidence="1">5-oxoprolinase subunit A</fullName>
        <shortName evidence="1">5-OPase subunit A</shortName>
        <ecNumber evidence="1">3.5.2.9</ecNumber>
    </recommendedName>
    <alternativeName>
        <fullName evidence="1">5-oxoprolinase (ATP-hydrolyzing) subunit A</fullName>
    </alternativeName>
</protein>
<keyword evidence="1" id="KW-0378">Hydrolase</keyword>
<dbReference type="SUPFAM" id="SSF88713">
    <property type="entry name" value="Glycoside hydrolase/deacetylase"/>
    <property type="match status" value="1"/>
</dbReference>
<dbReference type="CDD" id="cd10787">
    <property type="entry name" value="LamB_YcsF_like"/>
    <property type="match status" value="1"/>
</dbReference>
<evidence type="ECO:0000313" key="3">
    <source>
        <dbReference type="Proteomes" id="UP001597040"/>
    </source>
</evidence>
<comment type="catalytic activity">
    <reaction evidence="1">
        <text>5-oxo-L-proline + ATP + 2 H2O = L-glutamate + ADP + phosphate + H(+)</text>
        <dbReference type="Rhea" id="RHEA:10348"/>
        <dbReference type="ChEBI" id="CHEBI:15377"/>
        <dbReference type="ChEBI" id="CHEBI:15378"/>
        <dbReference type="ChEBI" id="CHEBI:29985"/>
        <dbReference type="ChEBI" id="CHEBI:30616"/>
        <dbReference type="ChEBI" id="CHEBI:43474"/>
        <dbReference type="ChEBI" id="CHEBI:58402"/>
        <dbReference type="ChEBI" id="CHEBI:456216"/>
        <dbReference type="EC" id="3.5.2.9"/>
    </reaction>
</comment>
<dbReference type="EC" id="3.5.2.9" evidence="1"/>
<dbReference type="Pfam" id="PF03746">
    <property type="entry name" value="LamB_YcsF"/>
    <property type="match status" value="1"/>
</dbReference>
<dbReference type="RefSeq" id="WP_390358780.1">
    <property type="nucleotide sequence ID" value="NZ_JBHTKJ010000003.1"/>
</dbReference>
<comment type="function">
    <text evidence="1">Catalyzes the cleavage of 5-oxoproline to form L-glutamate coupled to the hydrolysis of ATP to ADP and inorganic phosphate.</text>
</comment>
<dbReference type="PANTHER" id="PTHR30292:SF0">
    <property type="entry name" value="5-OXOPROLINASE SUBUNIT A"/>
    <property type="match status" value="1"/>
</dbReference>
<dbReference type="Proteomes" id="UP001597040">
    <property type="component" value="Unassembled WGS sequence"/>
</dbReference>
<dbReference type="Gene3D" id="3.20.20.370">
    <property type="entry name" value="Glycoside hydrolase/deacetylase"/>
    <property type="match status" value="1"/>
</dbReference>
<evidence type="ECO:0000313" key="2">
    <source>
        <dbReference type="EMBL" id="MFD1037042.1"/>
    </source>
</evidence>
<evidence type="ECO:0000256" key="1">
    <source>
        <dbReference type="HAMAP-Rule" id="MF_00691"/>
    </source>
</evidence>
<dbReference type="NCBIfam" id="NF003814">
    <property type="entry name" value="PRK05406.1-3"/>
    <property type="match status" value="1"/>
</dbReference>
<dbReference type="EMBL" id="JBHTKJ010000003">
    <property type="protein sequence ID" value="MFD1037042.1"/>
    <property type="molecule type" value="Genomic_DNA"/>
</dbReference>
<dbReference type="HAMAP" id="MF_00691">
    <property type="entry name" value="PxpA"/>
    <property type="match status" value="1"/>
</dbReference>
<comment type="subunit">
    <text evidence="1">Forms a complex composed of PxpA, PxpB and PxpC.</text>
</comment>
<keyword evidence="1" id="KW-0547">Nucleotide-binding</keyword>
<dbReference type="InterPro" id="IPR011330">
    <property type="entry name" value="Glyco_hydro/deAcase_b/a-brl"/>
</dbReference>
<dbReference type="InterPro" id="IPR005501">
    <property type="entry name" value="LamB/YcsF/PxpA-like"/>
</dbReference>
<dbReference type="NCBIfam" id="NF003816">
    <property type="entry name" value="PRK05406.1-5"/>
    <property type="match status" value="1"/>
</dbReference>
<comment type="caution">
    <text evidence="2">The sequence shown here is derived from an EMBL/GenBank/DDBJ whole genome shotgun (WGS) entry which is preliminary data.</text>
</comment>
<dbReference type="PANTHER" id="PTHR30292">
    <property type="entry name" value="UNCHARACTERIZED PROTEIN YBGL-RELATED"/>
    <property type="match status" value="1"/>
</dbReference>
<gene>
    <name evidence="1" type="primary">pxpA</name>
    <name evidence="2" type="ORF">ACFQ3N_01195</name>
</gene>
<organism evidence="2 3">
    <name type="scientific">Virgibacillus byunsanensis</name>
    <dbReference type="NCBI Taxonomy" id="570945"/>
    <lineage>
        <taxon>Bacteria</taxon>
        <taxon>Bacillati</taxon>
        <taxon>Bacillota</taxon>
        <taxon>Bacilli</taxon>
        <taxon>Bacillales</taxon>
        <taxon>Bacillaceae</taxon>
        <taxon>Virgibacillus</taxon>
    </lineage>
</organism>
<keyword evidence="3" id="KW-1185">Reference proteome</keyword>
<sequence>MKKRIDLNCDMGESFGAYTFGADEELMKYITSANVACGYHAGDPNVMNRTVQLAKDHGVSAGAHPGFPDIAGFGRRLIEFSPEEIYRLIAYQVGALQAFCKIHHVNMNHVKPHGALYNYATRDRAAADAIADAVYDIDPNLVLFGLAGSTLIEAGREKGLKVASEVFADRTYQTDGSLTSRNETGALIDDVDTAVKQVERMVSDGVVQAVNGDLVNIEADTVCVHGDGPQAVNFVRKLRKALDKAGVQVGKV</sequence>
<keyword evidence="1" id="KW-0067">ATP-binding</keyword>